<dbReference type="SUPFAM" id="SSF56112">
    <property type="entry name" value="Protein kinase-like (PK-like)"/>
    <property type="match status" value="1"/>
</dbReference>
<dbReference type="CDD" id="cd05155">
    <property type="entry name" value="APH_ChoK_like_1"/>
    <property type="match status" value="1"/>
</dbReference>
<dbReference type="InterPro" id="IPR051678">
    <property type="entry name" value="AGP_Transferase"/>
</dbReference>
<gene>
    <name evidence="2" type="ORF">E6C70_11035</name>
</gene>
<dbReference type="PANTHER" id="PTHR21310:SF42">
    <property type="entry name" value="BIFUNCTIONAL AAC_APH"/>
    <property type="match status" value="1"/>
</dbReference>
<dbReference type="Pfam" id="PF01636">
    <property type="entry name" value="APH"/>
    <property type="match status" value="1"/>
</dbReference>
<evidence type="ECO:0000259" key="1">
    <source>
        <dbReference type="Pfam" id="PF01636"/>
    </source>
</evidence>
<dbReference type="RefSeq" id="WP_136424593.1">
    <property type="nucleotide sequence ID" value="NZ_SSSN01000007.1"/>
</dbReference>
<proteinExistence type="predicted"/>
<dbReference type="Gene3D" id="3.90.1200.10">
    <property type="match status" value="1"/>
</dbReference>
<dbReference type="AlphaFoldDB" id="A0A4S4FVQ2"/>
<accession>A0A4S4FVQ2</accession>
<dbReference type="Gene3D" id="3.30.200.20">
    <property type="entry name" value="Phosphorylase Kinase, domain 1"/>
    <property type="match status" value="1"/>
</dbReference>
<keyword evidence="2" id="KW-0808">Transferase</keyword>
<dbReference type="InterPro" id="IPR011009">
    <property type="entry name" value="Kinase-like_dom_sf"/>
</dbReference>
<name>A0A4S4FVQ2_9MICO</name>
<protein>
    <submittedName>
        <fullName evidence="2">Aminoglycoside phosphotransferase family protein</fullName>
    </submittedName>
</protein>
<feature type="domain" description="Aminoglycoside phosphotransferase" evidence="1">
    <location>
        <begin position="30"/>
        <end position="258"/>
    </location>
</feature>
<dbReference type="OrthoDB" id="9797603at2"/>
<dbReference type="InterPro" id="IPR002575">
    <property type="entry name" value="Aminoglycoside_PTrfase"/>
</dbReference>
<keyword evidence="3" id="KW-1185">Reference proteome</keyword>
<evidence type="ECO:0000313" key="3">
    <source>
        <dbReference type="Proteomes" id="UP000307380"/>
    </source>
</evidence>
<organism evidence="2 3">
    <name type="scientific">Orlajensenia flava</name>
    <dbReference type="NCBI Taxonomy" id="2565934"/>
    <lineage>
        <taxon>Bacteria</taxon>
        <taxon>Bacillati</taxon>
        <taxon>Actinomycetota</taxon>
        <taxon>Actinomycetes</taxon>
        <taxon>Micrococcales</taxon>
        <taxon>Microbacteriaceae</taxon>
        <taxon>Orlajensenia</taxon>
    </lineage>
</organism>
<evidence type="ECO:0000313" key="2">
    <source>
        <dbReference type="EMBL" id="THG33955.1"/>
    </source>
</evidence>
<dbReference type="Proteomes" id="UP000307380">
    <property type="component" value="Unassembled WGS sequence"/>
</dbReference>
<dbReference type="PANTHER" id="PTHR21310">
    <property type="entry name" value="AMINOGLYCOSIDE PHOSPHOTRANSFERASE-RELATED-RELATED"/>
    <property type="match status" value="1"/>
</dbReference>
<dbReference type="GO" id="GO:0016740">
    <property type="term" value="F:transferase activity"/>
    <property type="evidence" value="ECO:0007669"/>
    <property type="project" value="UniProtKB-KW"/>
</dbReference>
<comment type="caution">
    <text evidence="2">The sequence shown here is derived from an EMBL/GenBank/DDBJ whole genome shotgun (WGS) entry which is preliminary data.</text>
</comment>
<reference evidence="2 3" key="1">
    <citation type="submission" date="2019-04" db="EMBL/GenBank/DDBJ databases">
        <authorList>
            <person name="Jiang L."/>
        </authorList>
    </citation>
    <scope>NUCLEOTIDE SEQUENCE [LARGE SCALE GENOMIC DNA]</scope>
    <source>
        <strain evidence="2 3">YIM 131861</strain>
    </source>
</reference>
<dbReference type="EMBL" id="SSSN01000007">
    <property type="protein sequence ID" value="THG33955.1"/>
    <property type="molecule type" value="Genomic_DNA"/>
</dbReference>
<sequence>MDAPEADIVVDDALVRRLLAEQHPDLPGPLRLVANGWDNAVYRLGADLAVRIPRRSIAVPLIEHEQRWLPAIAQRSPVAVPAPVRVGTPSEAFPHPWSIVPWFPGRSAADLPPAERGGIAVALAEFVHRIAVDAPDDAPVNPVRGAPLAVRAASVRERLERMANPALTAAFEDALAAPAWRGQHRWMHGDLHPGNLVVGSDGSLAAVIDFGDLGRGDPATDLSTTWLSFDAAGARTFRERLAQLRDVDAATWRRARGWAIVMGTAVVESTSGDGPITRMGRDALTRVLEEW</sequence>